<feature type="transmembrane region" description="Helical" evidence="6">
    <location>
        <begin position="71"/>
        <end position="91"/>
    </location>
</feature>
<dbReference type="Pfam" id="PF00892">
    <property type="entry name" value="EamA"/>
    <property type="match status" value="2"/>
</dbReference>
<feature type="transmembrane region" description="Helical" evidence="6">
    <location>
        <begin position="182"/>
        <end position="201"/>
    </location>
</feature>
<evidence type="ECO:0000256" key="5">
    <source>
        <dbReference type="ARBA" id="ARBA00023136"/>
    </source>
</evidence>
<name>A0A4Y1YK07_9PROT</name>
<feature type="transmembrane region" description="Helical" evidence="6">
    <location>
        <begin position="12"/>
        <end position="32"/>
    </location>
</feature>
<dbReference type="PANTHER" id="PTHR32322">
    <property type="entry name" value="INNER MEMBRANE TRANSPORTER"/>
    <property type="match status" value="1"/>
</dbReference>
<dbReference type="Proteomes" id="UP000316473">
    <property type="component" value="Chromosome"/>
</dbReference>
<dbReference type="PANTHER" id="PTHR32322:SF2">
    <property type="entry name" value="EAMA DOMAIN-CONTAINING PROTEIN"/>
    <property type="match status" value="1"/>
</dbReference>
<dbReference type="AlphaFoldDB" id="A0A4Y1YK07"/>
<feature type="transmembrane region" description="Helical" evidence="6">
    <location>
        <begin position="38"/>
        <end position="59"/>
    </location>
</feature>
<evidence type="ECO:0000256" key="4">
    <source>
        <dbReference type="ARBA" id="ARBA00022989"/>
    </source>
</evidence>
<feature type="domain" description="EamA" evidence="7">
    <location>
        <begin position="9"/>
        <end position="139"/>
    </location>
</feature>
<evidence type="ECO:0000259" key="7">
    <source>
        <dbReference type="Pfam" id="PF00892"/>
    </source>
</evidence>
<protein>
    <recommendedName>
        <fullName evidence="7">EamA domain-containing protein</fullName>
    </recommendedName>
</protein>
<reference evidence="8 9" key="1">
    <citation type="submission" date="2019-06" db="EMBL/GenBank/DDBJ databases">
        <title>Nitrosomonas stercoris KYUHI-S whole genome shotgun sequence.</title>
        <authorList>
            <person name="Nakagawa T."/>
            <person name="Tsuchiya Y."/>
            <person name="Takahashi R."/>
        </authorList>
    </citation>
    <scope>NUCLEOTIDE SEQUENCE [LARGE SCALE GENOMIC DNA]</scope>
    <source>
        <strain evidence="8 9">KYUHI-S</strain>
    </source>
</reference>
<sequence length="307" mass="32668">MANKHNENLGYFYGMIAVICFALTLPAMRAAVLALDPIFVALGRGTGAAVLAIIFLWLTRQRFPTRDEAKGLIIVALGAVLGFPLLAAWAICYVDASHGGVVLGIFPLATAVAAALFSGERPSTRFWLFALLGAAVVVGYSLNQAGGTLQWADLALFGSVICGSVSYAEGARLSKTLGGPQVISWALVFSLPVLIIPTFLYAPVTLDQPAESWIGFIYMTIISQYLGFFPWYHGLALGGISKVSQTQLLQPFITIIASVLLLGEHADMVTWLVAVLVVVIVALGKRTQVEEHVPASIAAITTDSHHG</sequence>
<organism evidence="8 9">
    <name type="scientific">Nitrosomonas stercoris</name>
    <dbReference type="NCBI Taxonomy" id="1444684"/>
    <lineage>
        <taxon>Bacteria</taxon>
        <taxon>Pseudomonadati</taxon>
        <taxon>Pseudomonadota</taxon>
        <taxon>Betaproteobacteria</taxon>
        <taxon>Nitrosomonadales</taxon>
        <taxon>Nitrosomonadaceae</taxon>
        <taxon>Nitrosomonas</taxon>
    </lineage>
</organism>
<evidence type="ECO:0000313" key="8">
    <source>
        <dbReference type="EMBL" id="BBL34416.1"/>
    </source>
</evidence>
<keyword evidence="3 6" id="KW-0812">Transmembrane</keyword>
<dbReference type="GO" id="GO:0016020">
    <property type="term" value="C:membrane"/>
    <property type="evidence" value="ECO:0007669"/>
    <property type="project" value="UniProtKB-SubCell"/>
</dbReference>
<evidence type="ECO:0000256" key="2">
    <source>
        <dbReference type="ARBA" id="ARBA00007362"/>
    </source>
</evidence>
<dbReference type="KEGG" id="nst:Nstercoris_00649"/>
<dbReference type="InterPro" id="IPR050638">
    <property type="entry name" value="AA-Vitamin_Transporters"/>
</dbReference>
<keyword evidence="5 6" id="KW-0472">Membrane</keyword>
<evidence type="ECO:0000256" key="3">
    <source>
        <dbReference type="ARBA" id="ARBA00022692"/>
    </source>
</evidence>
<comment type="similarity">
    <text evidence="2">Belongs to the EamA transporter family.</text>
</comment>
<feature type="transmembrane region" description="Helical" evidence="6">
    <location>
        <begin position="268"/>
        <end position="284"/>
    </location>
</feature>
<accession>A0A4Y1YK07</accession>
<dbReference type="InterPro" id="IPR037185">
    <property type="entry name" value="EmrE-like"/>
</dbReference>
<dbReference type="EMBL" id="AP019755">
    <property type="protein sequence ID" value="BBL34416.1"/>
    <property type="molecule type" value="Genomic_DNA"/>
</dbReference>
<feature type="domain" description="EamA" evidence="7">
    <location>
        <begin position="151"/>
        <end position="283"/>
    </location>
</feature>
<keyword evidence="9" id="KW-1185">Reference proteome</keyword>
<comment type="subcellular location">
    <subcellularLocation>
        <location evidence="1">Membrane</location>
        <topology evidence="1">Multi-pass membrane protein</topology>
    </subcellularLocation>
</comment>
<feature type="transmembrane region" description="Helical" evidence="6">
    <location>
        <begin position="126"/>
        <end position="143"/>
    </location>
</feature>
<feature type="transmembrane region" description="Helical" evidence="6">
    <location>
        <begin position="97"/>
        <end position="119"/>
    </location>
</feature>
<dbReference type="SUPFAM" id="SSF103481">
    <property type="entry name" value="Multidrug resistance efflux transporter EmrE"/>
    <property type="match status" value="2"/>
</dbReference>
<gene>
    <name evidence="8" type="ORF">Nstercoris_00649</name>
</gene>
<evidence type="ECO:0000256" key="6">
    <source>
        <dbReference type="SAM" id="Phobius"/>
    </source>
</evidence>
<proteinExistence type="inferred from homology"/>
<evidence type="ECO:0000256" key="1">
    <source>
        <dbReference type="ARBA" id="ARBA00004141"/>
    </source>
</evidence>
<keyword evidence="4 6" id="KW-1133">Transmembrane helix</keyword>
<dbReference type="InterPro" id="IPR000620">
    <property type="entry name" value="EamA_dom"/>
</dbReference>
<feature type="transmembrane region" description="Helical" evidence="6">
    <location>
        <begin position="213"/>
        <end position="232"/>
    </location>
</feature>
<evidence type="ECO:0000313" key="9">
    <source>
        <dbReference type="Proteomes" id="UP000316473"/>
    </source>
</evidence>